<dbReference type="SUPFAM" id="SSF52402">
    <property type="entry name" value="Adenine nucleotide alpha hydrolases-like"/>
    <property type="match status" value="1"/>
</dbReference>
<evidence type="ECO:0000256" key="8">
    <source>
        <dbReference type="ARBA" id="ARBA00051542"/>
    </source>
</evidence>
<feature type="binding site" evidence="9">
    <location>
        <position position="175"/>
    </location>
    <ligand>
        <name>ATP</name>
        <dbReference type="ChEBI" id="CHEBI:30616"/>
    </ligand>
</feature>
<feature type="region of interest" description="Interaction with tRNA" evidence="9">
    <location>
        <begin position="360"/>
        <end position="361"/>
    </location>
</feature>
<feature type="domain" description="tRNA-specific 2-thiouridylase MnmA-like central" evidence="11">
    <location>
        <begin position="257"/>
        <end position="324"/>
    </location>
</feature>
<dbReference type="EC" id="2.8.1.13" evidence="9"/>
<comment type="caution">
    <text evidence="9">Lacks conserved residue(s) required for the propagation of feature annotation.</text>
</comment>
<proteinExistence type="inferred from homology"/>
<dbReference type="EMBL" id="AXZL01000025">
    <property type="protein sequence ID" value="ESE43110.1"/>
    <property type="molecule type" value="Genomic_DNA"/>
</dbReference>
<dbReference type="NCBIfam" id="NF001138">
    <property type="entry name" value="PRK00143.1"/>
    <property type="match status" value="1"/>
</dbReference>
<comment type="caution">
    <text evidence="12">The sequence shown here is derived from an EMBL/GenBank/DDBJ whole genome shotgun (WGS) entry which is preliminary data.</text>
</comment>
<comment type="function">
    <text evidence="9">Catalyzes the 2-thiolation of uridine at the wobble position (U34) of tRNA, leading to the formation of s(2)U34.</text>
</comment>
<evidence type="ECO:0000256" key="9">
    <source>
        <dbReference type="HAMAP-Rule" id="MF_00144"/>
    </source>
</evidence>
<reference evidence="12 13" key="1">
    <citation type="journal article" date="2013" name="Genome Announc.">
        <title>Draft Genome Sequence of Shewanella decolorationis S12, a Dye-Degrading Bacterium Isolated from a Wastewater Treatment Plant.</title>
        <authorList>
            <person name="Xu M."/>
            <person name="Fang Y."/>
            <person name="Liu J."/>
            <person name="Chen X."/>
            <person name="Sun G."/>
            <person name="Guo J."/>
            <person name="Hua Z."/>
            <person name="Tu Q."/>
            <person name="Wu L."/>
            <person name="Zhou J."/>
            <person name="Liu X."/>
        </authorList>
    </citation>
    <scope>NUCLEOTIDE SEQUENCE [LARGE SCALE GENOMIC DNA]</scope>
    <source>
        <strain evidence="12 13">S12</strain>
    </source>
</reference>
<dbReference type="InterPro" id="IPR046884">
    <property type="entry name" value="MnmA-like_central"/>
</dbReference>
<feature type="active site" description="Nucleophile" evidence="9">
    <location>
        <position position="150"/>
    </location>
</feature>
<evidence type="ECO:0000256" key="2">
    <source>
        <dbReference type="ARBA" id="ARBA00022679"/>
    </source>
</evidence>
<dbReference type="PANTHER" id="PTHR11933">
    <property type="entry name" value="TRNA 5-METHYLAMINOMETHYL-2-THIOURIDYLATE -METHYLTRANSFERASE"/>
    <property type="match status" value="1"/>
</dbReference>
<dbReference type="Pfam" id="PF20259">
    <property type="entry name" value="tRNA_Me_trans_M"/>
    <property type="match status" value="1"/>
</dbReference>
<evidence type="ECO:0000259" key="11">
    <source>
        <dbReference type="Pfam" id="PF20259"/>
    </source>
</evidence>
<dbReference type="Proteomes" id="UP000017548">
    <property type="component" value="Unassembled WGS sequence"/>
</dbReference>
<comment type="similarity">
    <text evidence="9">Belongs to the MnmA/TRMU family.</text>
</comment>
<keyword evidence="3 9" id="KW-0819">tRNA processing</keyword>
<evidence type="ECO:0000256" key="3">
    <source>
        <dbReference type="ARBA" id="ARBA00022694"/>
    </source>
</evidence>
<keyword evidence="5 9" id="KW-0067">ATP-binding</keyword>
<dbReference type="NCBIfam" id="TIGR00420">
    <property type="entry name" value="trmU"/>
    <property type="match status" value="1"/>
</dbReference>
<evidence type="ECO:0000313" key="13">
    <source>
        <dbReference type="Proteomes" id="UP000017548"/>
    </source>
</evidence>
<dbReference type="Gene3D" id="2.40.30.10">
    <property type="entry name" value="Translation factors"/>
    <property type="match status" value="1"/>
</dbReference>
<dbReference type="Pfam" id="PF20258">
    <property type="entry name" value="tRNA_Me_trans_C"/>
    <property type="match status" value="1"/>
</dbReference>
<dbReference type="InterPro" id="IPR004506">
    <property type="entry name" value="MnmA-like"/>
</dbReference>
<dbReference type="InterPro" id="IPR014729">
    <property type="entry name" value="Rossmann-like_a/b/a_fold"/>
</dbReference>
<feature type="binding site" evidence="9">
    <location>
        <begin position="59"/>
        <end position="66"/>
    </location>
    <ligand>
        <name>ATP</name>
        <dbReference type="ChEBI" id="CHEBI:30616"/>
    </ligand>
</feature>
<evidence type="ECO:0000256" key="6">
    <source>
        <dbReference type="ARBA" id="ARBA00022884"/>
    </source>
</evidence>
<name>A0ABP2Z838_9GAMM</name>
<dbReference type="InterPro" id="IPR046885">
    <property type="entry name" value="MnmA-like_C"/>
</dbReference>
<dbReference type="CDD" id="cd01998">
    <property type="entry name" value="MnmA_TRMU-like"/>
    <property type="match status" value="1"/>
</dbReference>
<dbReference type="Gene3D" id="2.30.30.280">
    <property type="entry name" value="Adenine nucleotide alpha hydrolases-like domains"/>
    <property type="match status" value="1"/>
</dbReference>
<accession>A0ABP2Z838</accession>
<evidence type="ECO:0000313" key="12">
    <source>
        <dbReference type="EMBL" id="ESE43110.1"/>
    </source>
</evidence>
<evidence type="ECO:0000256" key="5">
    <source>
        <dbReference type="ARBA" id="ARBA00022840"/>
    </source>
</evidence>
<evidence type="ECO:0000256" key="1">
    <source>
        <dbReference type="ARBA" id="ARBA00022555"/>
    </source>
</evidence>
<dbReference type="Pfam" id="PF03054">
    <property type="entry name" value="tRNA_Me_trans"/>
    <property type="match status" value="1"/>
</dbReference>
<feature type="site" description="Interaction with tRNA" evidence="9">
    <location>
        <position position="176"/>
    </location>
</feature>
<organism evidence="12 13">
    <name type="scientific">Shewanella decolorationis S12</name>
    <dbReference type="NCBI Taxonomy" id="1353536"/>
    <lineage>
        <taxon>Bacteria</taxon>
        <taxon>Pseudomonadati</taxon>
        <taxon>Pseudomonadota</taxon>
        <taxon>Gammaproteobacteria</taxon>
        <taxon>Alteromonadales</taxon>
        <taxon>Shewanellaceae</taxon>
        <taxon>Shewanella</taxon>
    </lineage>
</organism>
<keyword evidence="1 9" id="KW-0820">tRNA-binding</keyword>
<evidence type="ECO:0000256" key="7">
    <source>
        <dbReference type="ARBA" id="ARBA00023157"/>
    </source>
</evidence>
<dbReference type="InterPro" id="IPR023382">
    <property type="entry name" value="MnmA-like_central_sf"/>
</dbReference>
<dbReference type="Gene3D" id="3.40.50.620">
    <property type="entry name" value="HUPs"/>
    <property type="match status" value="1"/>
</dbReference>
<feature type="region of interest" description="Interaction with tRNA" evidence="9">
    <location>
        <begin position="198"/>
        <end position="200"/>
    </location>
</feature>
<dbReference type="HAMAP" id="MF_00144">
    <property type="entry name" value="tRNA_thiouridyl_MnmA"/>
    <property type="match status" value="1"/>
</dbReference>
<evidence type="ECO:0000259" key="10">
    <source>
        <dbReference type="Pfam" id="PF20258"/>
    </source>
</evidence>
<feature type="domain" description="tRNA-specific 2-thiouridylase MnmA-like C-terminal" evidence="10">
    <location>
        <begin position="334"/>
        <end position="409"/>
    </location>
</feature>
<sequence length="415" mass="46511">MNRPLVCHQTQSKQYADFNVGVANQGESFSRLTNTYTQWFLGSMTSIEPTHTGKKVIVGMSGGVDSSVSAYLLIQQGYQVEGLFMKNWEEDDNDEYCAAAEDLKDAQAVCDKLGIKLHTVNFAAEYWDNVFEYFLAEYKAGRTPNPDIMCNKEIKFKAFLDFADDILDADYIAMGHYVRRRDNADGTTQMLRGVDNNKDQSYFLYTLSHEQVARSLFPVGELEKHEVREIAKKMGLITHDKKDSTGICFIGERKFTEFLGNYLPAQPGNIETAEGEVIGKHQGLMYHTLGQRKGLGIGGMKNSNDDPWYVVDKDLKRNVLVVGQGGHHPRLMSNGMLVNQLHWVDRKGPAEGSQIVVKTRYRQQDIPCTLTYLDDNTLKVVFDEPVAAVTPGQSAVFYDGEVCLGGGIIDQLIRG</sequence>
<comment type="catalytic activity">
    <reaction evidence="8 9">
        <text>S-sulfanyl-L-cysteinyl-[protein] + uridine(34) in tRNA + AH2 + ATP = 2-thiouridine(34) in tRNA + L-cysteinyl-[protein] + A + AMP + diphosphate + H(+)</text>
        <dbReference type="Rhea" id="RHEA:47032"/>
        <dbReference type="Rhea" id="RHEA-COMP:10131"/>
        <dbReference type="Rhea" id="RHEA-COMP:11726"/>
        <dbReference type="Rhea" id="RHEA-COMP:11727"/>
        <dbReference type="Rhea" id="RHEA-COMP:11728"/>
        <dbReference type="ChEBI" id="CHEBI:13193"/>
        <dbReference type="ChEBI" id="CHEBI:15378"/>
        <dbReference type="ChEBI" id="CHEBI:17499"/>
        <dbReference type="ChEBI" id="CHEBI:29950"/>
        <dbReference type="ChEBI" id="CHEBI:30616"/>
        <dbReference type="ChEBI" id="CHEBI:33019"/>
        <dbReference type="ChEBI" id="CHEBI:61963"/>
        <dbReference type="ChEBI" id="CHEBI:65315"/>
        <dbReference type="ChEBI" id="CHEBI:87170"/>
        <dbReference type="ChEBI" id="CHEBI:456215"/>
        <dbReference type="EC" id="2.8.1.13"/>
    </reaction>
</comment>
<feature type="active site" description="Cysteine persulfide intermediate" evidence="9">
    <location>
        <position position="248"/>
    </location>
</feature>
<feature type="region of interest" description="Interaction with target base in tRNA" evidence="9">
    <location>
        <begin position="145"/>
        <end position="147"/>
    </location>
</feature>
<gene>
    <name evidence="9 12" type="primary">mnmA</name>
    <name evidence="12" type="ORF">SHD_0251</name>
</gene>
<keyword evidence="2 9" id="KW-0808">Transferase</keyword>
<dbReference type="PANTHER" id="PTHR11933:SF5">
    <property type="entry name" value="MITOCHONDRIAL TRNA-SPECIFIC 2-THIOURIDYLASE 1"/>
    <property type="match status" value="1"/>
</dbReference>
<feature type="binding site" evidence="9">
    <location>
        <position position="85"/>
    </location>
    <ligand>
        <name>ATP</name>
        <dbReference type="ChEBI" id="CHEBI:30616"/>
    </ligand>
</feature>
<keyword evidence="6 9" id="KW-0694">RNA-binding</keyword>
<keyword evidence="9" id="KW-0963">Cytoplasm</keyword>
<keyword evidence="4 9" id="KW-0547">Nucleotide-binding</keyword>
<keyword evidence="13" id="KW-1185">Reference proteome</keyword>
<protein>
    <recommendedName>
        <fullName evidence="9">tRNA-specific 2-thiouridylase MnmA</fullName>
        <ecNumber evidence="9">2.8.1.13</ecNumber>
    </recommendedName>
</protein>
<comment type="subcellular location">
    <subcellularLocation>
        <location evidence="9">Cytoplasm</location>
    </subcellularLocation>
</comment>
<evidence type="ECO:0000256" key="4">
    <source>
        <dbReference type="ARBA" id="ARBA00022741"/>
    </source>
</evidence>
<keyword evidence="7" id="KW-1015">Disulfide bond</keyword>
<feature type="site" description="Interaction with tRNA" evidence="9">
    <location>
        <position position="393"/>
    </location>
</feature>